<evidence type="ECO:0000313" key="10">
    <source>
        <dbReference type="EMBL" id="AWT26588.1"/>
    </source>
</evidence>
<keyword evidence="11" id="KW-1185">Reference proteome</keyword>
<dbReference type="InterPro" id="IPR035906">
    <property type="entry name" value="MetI-like_sf"/>
</dbReference>
<evidence type="ECO:0000313" key="11">
    <source>
        <dbReference type="Proteomes" id="UP000247696"/>
    </source>
</evidence>
<evidence type="ECO:0000256" key="8">
    <source>
        <dbReference type="SAM" id="MobiDB-lite"/>
    </source>
</evidence>
<dbReference type="InterPro" id="IPR000515">
    <property type="entry name" value="MetI-like"/>
</dbReference>
<dbReference type="Gene3D" id="1.10.3720.10">
    <property type="entry name" value="MetI-like"/>
    <property type="match status" value="2"/>
</dbReference>
<dbReference type="GO" id="GO:0005886">
    <property type="term" value="C:plasma membrane"/>
    <property type="evidence" value="ECO:0007669"/>
    <property type="project" value="UniProtKB-SubCell"/>
</dbReference>
<protein>
    <submittedName>
        <fullName evidence="10">Riboflavin transport system permease protein RibX</fullName>
    </submittedName>
</protein>
<evidence type="ECO:0000259" key="9">
    <source>
        <dbReference type="PROSITE" id="PS50928"/>
    </source>
</evidence>
<dbReference type="STRING" id="1737425.GCA_900049755_01053"/>
<dbReference type="KEGG" id="cpre:Csp1_18120"/>
<dbReference type="Pfam" id="PF00528">
    <property type="entry name" value="BPD_transp_1"/>
    <property type="match status" value="2"/>
</dbReference>
<feature type="transmembrane region" description="Helical" evidence="7">
    <location>
        <begin position="312"/>
        <end position="331"/>
    </location>
</feature>
<name>A0A2Z3YPL2_9CORY</name>
<dbReference type="SUPFAM" id="SSF161098">
    <property type="entry name" value="MetI-like"/>
    <property type="match status" value="2"/>
</dbReference>
<dbReference type="Proteomes" id="UP000247696">
    <property type="component" value="Chromosome"/>
</dbReference>
<evidence type="ECO:0000256" key="3">
    <source>
        <dbReference type="ARBA" id="ARBA00022475"/>
    </source>
</evidence>
<accession>A0A2Z3YPL2</accession>
<proteinExistence type="inferred from homology"/>
<dbReference type="OrthoDB" id="5140822at2"/>
<feature type="transmembrane region" description="Helical" evidence="7">
    <location>
        <begin position="165"/>
        <end position="184"/>
    </location>
</feature>
<keyword evidence="5 7" id="KW-1133">Transmembrane helix</keyword>
<feature type="domain" description="ABC transmembrane type-1" evidence="9">
    <location>
        <begin position="96"/>
        <end position="283"/>
    </location>
</feature>
<evidence type="ECO:0000256" key="4">
    <source>
        <dbReference type="ARBA" id="ARBA00022692"/>
    </source>
</evidence>
<feature type="compositionally biased region" description="Low complexity" evidence="8">
    <location>
        <begin position="1"/>
        <end position="14"/>
    </location>
</feature>
<dbReference type="PANTHER" id="PTHR30151:SF0">
    <property type="entry name" value="ABC TRANSPORTER PERMEASE PROTEIN MJ0413-RELATED"/>
    <property type="match status" value="1"/>
</dbReference>
<feature type="transmembrane region" description="Helical" evidence="7">
    <location>
        <begin position="409"/>
        <end position="429"/>
    </location>
</feature>
<organism evidence="10 11">
    <name type="scientific">Corynebacterium provencense</name>
    <dbReference type="NCBI Taxonomy" id="1737425"/>
    <lineage>
        <taxon>Bacteria</taxon>
        <taxon>Bacillati</taxon>
        <taxon>Actinomycetota</taxon>
        <taxon>Actinomycetes</taxon>
        <taxon>Mycobacteriales</taxon>
        <taxon>Corynebacteriaceae</taxon>
        <taxon>Corynebacterium</taxon>
    </lineage>
</organism>
<gene>
    <name evidence="10" type="primary">ribX_2</name>
    <name evidence="10" type="ORF">Csp1_18120</name>
</gene>
<comment type="similarity">
    <text evidence="7">Belongs to the binding-protein-dependent transport system permease family.</text>
</comment>
<reference evidence="11" key="1">
    <citation type="submission" date="2017-11" db="EMBL/GenBank/DDBJ databases">
        <title>Otitis media/interna in a cat caused by the recently described species Corynebacterium provencense.</title>
        <authorList>
            <person name="Kittl S."/>
            <person name="Brodard I."/>
            <person name="Rychener L."/>
            <person name="Jores J."/>
            <person name="Roosje P."/>
            <person name="Gobeli Brawand S."/>
        </authorList>
    </citation>
    <scope>NUCLEOTIDE SEQUENCE [LARGE SCALE GENOMIC DNA]</scope>
    <source>
        <strain evidence="11">17KM38</strain>
    </source>
</reference>
<dbReference type="EMBL" id="CP024988">
    <property type="protein sequence ID" value="AWT26588.1"/>
    <property type="molecule type" value="Genomic_DNA"/>
</dbReference>
<feature type="transmembrane region" description="Helical" evidence="7">
    <location>
        <begin position="261"/>
        <end position="291"/>
    </location>
</feature>
<feature type="transmembrane region" description="Helical" evidence="7">
    <location>
        <begin position="381"/>
        <end position="402"/>
    </location>
</feature>
<evidence type="ECO:0000256" key="6">
    <source>
        <dbReference type="ARBA" id="ARBA00023136"/>
    </source>
</evidence>
<feature type="transmembrane region" description="Helical" evidence="7">
    <location>
        <begin position="534"/>
        <end position="557"/>
    </location>
</feature>
<dbReference type="PANTHER" id="PTHR30151">
    <property type="entry name" value="ALKANE SULFONATE ABC TRANSPORTER-RELATED, MEMBRANE SUBUNIT"/>
    <property type="match status" value="1"/>
</dbReference>
<dbReference type="PROSITE" id="PS50928">
    <property type="entry name" value="ABC_TM1"/>
    <property type="match status" value="2"/>
</dbReference>
<keyword evidence="4 7" id="KW-0812">Transmembrane</keyword>
<dbReference type="GO" id="GO:0055085">
    <property type="term" value="P:transmembrane transport"/>
    <property type="evidence" value="ECO:0007669"/>
    <property type="project" value="InterPro"/>
</dbReference>
<feature type="region of interest" description="Disordered" evidence="8">
    <location>
        <begin position="1"/>
        <end position="38"/>
    </location>
</feature>
<sequence length="568" mass="58364">MSTTGTSTTPSTTPLRSPAGAGSETPPDSDGSGPLRSGTRILPRVRRYRAAAASGLVVLAGVLVLWLLLATVLRSSRLVPYPWELVSQIIGDATLLTDNGEVTLTTAAKGLVLGVGAVIPLAVLGLLVRPAESVIMRVAVVIHVVPTVAIAPILVVSLSNDTGRVVITALQVYYPALVGILFGLRQADRSALDVVHVAGGGAWQSLLRVRIASAAPAFVSALQIAVPASVLGSLISEFFGAHRGLGVVLVNAQQSFEINRTWAVAVVVGLVATLGYAVVALAGKLLVPWAAGESTVGTAMAGADDYRQSGHTMAVTAVITAAVLLGGWQSLRSVFGFEAFFTKSPADVWQMMTSGHPMTGAPASAFWSEFGRALGQTLVDAGIGFIVGFVVAVAAAVALDAFPRVRTAVMPLAVILRSVPVAALIPLMVVLFGRGLVGVTIIVTLVTFFPTLVTVLQGLQATPSGAVDVVKVSGGSTWQAILRVKSVYAVPAMVTAAKVAVPGALAGATLAEWLSTGNGLGYMLTLAATNADYSLLWTAGILLAAVALILSGVLGVIDRILMRRLGAR</sequence>
<keyword evidence="6 7" id="KW-0472">Membrane</keyword>
<evidence type="ECO:0000256" key="5">
    <source>
        <dbReference type="ARBA" id="ARBA00022989"/>
    </source>
</evidence>
<evidence type="ECO:0000256" key="2">
    <source>
        <dbReference type="ARBA" id="ARBA00022448"/>
    </source>
</evidence>
<keyword evidence="2 7" id="KW-0813">Transport</keyword>
<feature type="transmembrane region" description="Helical" evidence="7">
    <location>
        <begin position="435"/>
        <end position="456"/>
    </location>
</feature>
<evidence type="ECO:0000256" key="7">
    <source>
        <dbReference type="RuleBase" id="RU363032"/>
    </source>
</evidence>
<comment type="subcellular location">
    <subcellularLocation>
        <location evidence="1 7">Cell membrane</location>
        <topology evidence="1 7">Multi-pass membrane protein</topology>
    </subcellularLocation>
</comment>
<feature type="domain" description="ABC transmembrane type-1" evidence="9">
    <location>
        <begin position="374"/>
        <end position="554"/>
    </location>
</feature>
<feature type="transmembrane region" description="Helical" evidence="7">
    <location>
        <begin position="50"/>
        <end position="73"/>
    </location>
</feature>
<feature type="transmembrane region" description="Helical" evidence="7">
    <location>
        <begin position="140"/>
        <end position="159"/>
    </location>
</feature>
<feature type="transmembrane region" description="Helical" evidence="7">
    <location>
        <begin position="110"/>
        <end position="128"/>
    </location>
</feature>
<dbReference type="AlphaFoldDB" id="A0A2Z3YPL2"/>
<keyword evidence="3" id="KW-1003">Cell membrane</keyword>
<evidence type="ECO:0000256" key="1">
    <source>
        <dbReference type="ARBA" id="ARBA00004651"/>
    </source>
</evidence>
<dbReference type="RefSeq" id="WP_110481597.1">
    <property type="nucleotide sequence ID" value="NZ_CP024988.1"/>
</dbReference>